<dbReference type="SUPFAM" id="SSF53383">
    <property type="entry name" value="PLP-dependent transferases"/>
    <property type="match status" value="1"/>
</dbReference>
<dbReference type="PANTHER" id="PTHR21152">
    <property type="entry name" value="AMINOTRANSFERASE CLASS V"/>
    <property type="match status" value="1"/>
</dbReference>
<evidence type="ECO:0000256" key="1">
    <source>
        <dbReference type="ARBA" id="ARBA00001933"/>
    </source>
</evidence>
<gene>
    <name evidence="7" type="ORF">F0Q34_14685</name>
</gene>
<feature type="binding site" evidence="4">
    <location>
        <position position="362"/>
    </location>
    <ligand>
        <name>substrate</name>
    </ligand>
</feature>
<comment type="similarity">
    <text evidence="2">Belongs to the class-V pyridoxal-phosphate-dependent aminotransferase family.</text>
</comment>
<keyword evidence="7" id="KW-0808">Transferase</keyword>
<dbReference type="Gene3D" id="3.40.640.10">
    <property type="entry name" value="Type I PLP-dependent aspartate aminotransferase-like (Major domain)"/>
    <property type="match status" value="1"/>
</dbReference>
<evidence type="ECO:0000256" key="5">
    <source>
        <dbReference type="PIRSR" id="PIRSR000524-50"/>
    </source>
</evidence>
<keyword evidence="8" id="KW-1185">Reference proteome</keyword>
<dbReference type="EMBL" id="VUKA01000007">
    <property type="protein sequence ID" value="KAA2212565.1"/>
    <property type="molecule type" value="Genomic_DNA"/>
</dbReference>
<dbReference type="InterPro" id="IPR015422">
    <property type="entry name" value="PyrdxlP-dep_Trfase_small"/>
</dbReference>
<name>A0A5B2TEW2_9PROT</name>
<dbReference type="CDD" id="cd06451">
    <property type="entry name" value="AGAT_like"/>
    <property type="match status" value="1"/>
</dbReference>
<comment type="cofactor">
    <cofactor evidence="1 5">
        <name>pyridoxal 5'-phosphate</name>
        <dbReference type="ChEBI" id="CHEBI:597326"/>
    </cofactor>
</comment>
<protein>
    <submittedName>
        <fullName evidence="7">Aminotransferase class V-fold PLP-dependent enzyme</fullName>
    </submittedName>
</protein>
<evidence type="ECO:0000256" key="4">
    <source>
        <dbReference type="PIRSR" id="PIRSR000524-1"/>
    </source>
</evidence>
<sequence length="419" mass="44938">MNAKCQFKELAGARLSGGESFIMQGRHFLQIPGPSPVPDRILRAISMPVIDHRSAEFGALGRHVLEASKTVFKTEQPVVIYPSSGTGAWEAAIVNTLSPGDTVLMAETGHFATLWHQIAVKFGIEVEFIPGDWRRGADPATIEARLTEDKARRIKAVMVVHNETSTGATSRIAEIRKAIDAAGHPALFMVDTISSLGSVDYRHDEWRVDVTVSGSQKGLMLPPGLSFNAISEKAFAASKGNKLPRSYWDWQDMVKINATGFFPYTPATNLLYGLKEAIAMLHEEGLDNVFARHKRLAAACRAAVKAWGLEVLCENPAEQSPVLTGVLMPQGHDADRFRKITLEKYNISLGSGLGKVAGKVFRIGHLGECNELTLLGALSGVEMGLAAAGVPHRSGGVDAAMALLRDGAAQGQAPVAAVA</sequence>
<dbReference type="PIRSF" id="PIRSF000524">
    <property type="entry name" value="SPT"/>
    <property type="match status" value="1"/>
</dbReference>
<dbReference type="PANTHER" id="PTHR21152:SF40">
    <property type="entry name" value="ALANINE--GLYOXYLATE AMINOTRANSFERASE"/>
    <property type="match status" value="1"/>
</dbReference>
<evidence type="ECO:0000313" key="7">
    <source>
        <dbReference type="EMBL" id="KAA2212565.1"/>
    </source>
</evidence>
<evidence type="ECO:0000313" key="8">
    <source>
        <dbReference type="Proteomes" id="UP000322110"/>
    </source>
</evidence>
<evidence type="ECO:0000256" key="3">
    <source>
        <dbReference type="ARBA" id="ARBA00022898"/>
    </source>
</evidence>
<dbReference type="FunFam" id="3.90.1150.10:FF:000031">
    <property type="entry name" value="Serine--glyoxylate aminotransferase"/>
    <property type="match status" value="1"/>
</dbReference>
<dbReference type="FunFam" id="3.40.640.10:FF:000054">
    <property type="entry name" value="Serine--glyoxylate aminotransferase"/>
    <property type="match status" value="1"/>
</dbReference>
<organism evidence="7 8">
    <name type="scientific">Teichococcus oryzae</name>
    <dbReference type="NCBI Taxonomy" id="1608942"/>
    <lineage>
        <taxon>Bacteria</taxon>
        <taxon>Pseudomonadati</taxon>
        <taxon>Pseudomonadota</taxon>
        <taxon>Alphaproteobacteria</taxon>
        <taxon>Acetobacterales</taxon>
        <taxon>Roseomonadaceae</taxon>
        <taxon>Roseomonas</taxon>
    </lineage>
</organism>
<dbReference type="Gene3D" id="3.90.1150.10">
    <property type="entry name" value="Aspartate Aminotransferase, domain 1"/>
    <property type="match status" value="1"/>
</dbReference>
<feature type="modified residue" description="N6-(pyridoxal phosphate)lysine" evidence="5">
    <location>
        <position position="217"/>
    </location>
</feature>
<dbReference type="Pfam" id="PF00266">
    <property type="entry name" value="Aminotran_5"/>
    <property type="match status" value="1"/>
</dbReference>
<dbReference type="GO" id="GO:0004760">
    <property type="term" value="F:L-serine-pyruvate transaminase activity"/>
    <property type="evidence" value="ECO:0007669"/>
    <property type="project" value="TreeGrafter"/>
</dbReference>
<dbReference type="GO" id="GO:0019265">
    <property type="term" value="P:glycine biosynthetic process, by transamination of glyoxylate"/>
    <property type="evidence" value="ECO:0007669"/>
    <property type="project" value="TreeGrafter"/>
</dbReference>
<evidence type="ECO:0000256" key="2">
    <source>
        <dbReference type="ARBA" id="ARBA00009236"/>
    </source>
</evidence>
<dbReference type="GO" id="GO:0008453">
    <property type="term" value="F:alanine-glyoxylate transaminase activity"/>
    <property type="evidence" value="ECO:0007669"/>
    <property type="project" value="TreeGrafter"/>
</dbReference>
<dbReference type="OrthoDB" id="389074at2"/>
<dbReference type="InterPro" id="IPR000192">
    <property type="entry name" value="Aminotrans_V_dom"/>
</dbReference>
<keyword evidence="7" id="KW-0032">Aminotransferase</keyword>
<dbReference type="Proteomes" id="UP000322110">
    <property type="component" value="Unassembled WGS sequence"/>
</dbReference>
<dbReference type="InterPro" id="IPR015421">
    <property type="entry name" value="PyrdxlP-dep_Trfase_major"/>
</dbReference>
<reference evidence="7 8" key="1">
    <citation type="journal article" date="2015" name="Int. J. Syst. Evol. Microbiol.">
        <title>Roseomonas oryzae sp. nov., isolated from paddy rhizosphere soil.</title>
        <authorList>
            <person name="Ramaprasad E.V."/>
            <person name="Sasikala Ch."/>
            <person name="Ramana Ch.V."/>
        </authorList>
    </citation>
    <scope>NUCLEOTIDE SEQUENCE [LARGE SCALE GENOMIC DNA]</scope>
    <source>
        <strain evidence="7 8">KCTC 42542</strain>
    </source>
</reference>
<feature type="domain" description="Aminotransferase class V" evidence="6">
    <location>
        <begin position="52"/>
        <end position="352"/>
    </location>
</feature>
<proteinExistence type="inferred from homology"/>
<evidence type="ECO:0000259" key="6">
    <source>
        <dbReference type="Pfam" id="PF00266"/>
    </source>
</evidence>
<keyword evidence="3 5" id="KW-0663">Pyridoxal phosphate</keyword>
<dbReference type="InterPro" id="IPR024169">
    <property type="entry name" value="SP_NH2Trfase/AEP_transaminase"/>
</dbReference>
<dbReference type="AlphaFoldDB" id="A0A5B2TEW2"/>
<comment type="caution">
    <text evidence="7">The sequence shown here is derived from an EMBL/GenBank/DDBJ whole genome shotgun (WGS) entry which is preliminary data.</text>
</comment>
<accession>A0A5B2TEW2</accession>
<dbReference type="InterPro" id="IPR015424">
    <property type="entry name" value="PyrdxlP-dep_Trfase"/>
</dbReference>